<dbReference type="Pfam" id="PF12890">
    <property type="entry name" value="DHOase"/>
    <property type="match status" value="1"/>
</dbReference>
<keyword evidence="1" id="KW-0665">Pyrimidine biosynthesis</keyword>
<dbReference type="GO" id="GO:0005737">
    <property type="term" value="C:cytoplasm"/>
    <property type="evidence" value="ECO:0007669"/>
    <property type="project" value="TreeGrafter"/>
</dbReference>
<dbReference type="NCBIfam" id="NF005791">
    <property type="entry name" value="PRK07627.1"/>
    <property type="match status" value="1"/>
</dbReference>
<proteinExistence type="predicted"/>
<reference evidence="3 4" key="1">
    <citation type="journal article" date="2013" name="Genome Announc.">
        <title>Genome Sequence of the Pyrene- and Fluoranthene-Degrading Bacterium Cycloclasticus sp. Strain PY97M.</title>
        <authorList>
            <person name="Cui Z."/>
            <person name="Xu G."/>
            <person name="Li Q."/>
            <person name="Gao W."/>
            <person name="Zheng L."/>
        </authorList>
    </citation>
    <scope>NUCLEOTIDE SEQUENCE [LARGE SCALE GENOMIC DNA]</scope>
    <source>
        <strain evidence="3 4">PY97M</strain>
    </source>
</reference>
<gene>
    <name evidence="3" type="ORF">L196_09649</name>
</gene>
<dbReference type="InterPro" id="IPR050138">
    <property type="entry name" value="DHOase/Allantoinase_Hydrolase"/>
</dbReference>
<dbReference type="InterPro" id="IPR011059">
    <property type="entry name" value="Metal-dep_hydrolase_composite"/>
</dbReference>
<dbReference type="Gene3D" id="2.30.40.10">
    <property type="entry name" value="Urease, subunit C, domain 1"/>
    <property type="match status" value="1"/>
</dbReference>
<feature type="domain" description="Dihydroorotase catalytic" evidence="2">
    <location>
        <begin position="51"/>
        <end position="236"/>
    </location>
</feature>
<dbReference type="Gene3D" id="3.20.20.140">
    <property type="entry name" value="Metal-dependent hydrolases"/>
    <property type="match status" value="1"/>
</dbReference>
<evidence type="ECO:0000259" key="2">
    <source>
        <dbReference type="Pfam" id="PF12890"/>
    </source>
</evidence>
<dbReference type="EMBL" id="ASHL01000010">
    <property type="protein sequence ID" value="EPD12374.1"/>
    <property type="molecule type" value="Genomic_DNA"/>
</dbReference>
<dbReference type="CDD" id="cd01317">
    <property type="entry name" value="DHOase_IIa"/>
    <property type="match status" value="1"/>
</dbReference>
<dbReference type="InterPro" id="IPR032466">
    <property type="entry name" value="Metal_Hydrolase"/>
</dbReference>
<dbReference type="GO" id="GO:0046872">
    <property type="term" value="F:metal ion binding"/>
    <property type="evidence" value="ECO:0007669"/>
    <property type="project" value="InterPro"/>
</dbReference>
<organism evidence="3 4">
    <name type="scientific">Cycloclasticus pugetii</name>
    <dbReference type="NCBI Taxonomy" id="34068"/>
    <lineage>
        <taxon>Bacteria</taxon>
        <taxon>Pseudomonadati</taxon>
        <taxon>Pseudomonadota</taxon>
        <taxon>Gammaproteobacteria</taxon>
        <taxon>Thiotrichales</taxon>
        <taxon>Piscirickettsiaceae</taxon>
        <taxon>Cycloclasticus</taxon>
    </lineage>
</organism>
<dbReference type="AlphaFoldDB" id="A0AB33YZ33"/>
<evidence type="ECO:0000313" key="3">
    <source>
        <dbReference type="EMBL" id="EPD12374.1"/>
    </source>
</evidence>
<protein>
    <submittedName>
        <fullName evidence="3">Aspartate carbamoyltransferase non-catalytic subunit</fullName>
    </submittedName>
</protein>
<dbReference type="GO" id="GO:0004151">
    <property type="term" value="F:dihydroorotase activity"/>
    <property type="evidence" value="ECO:0007669"/>
    <property type="project" value="InterPro"/>
</dbReference>
<dbReference type="RefSeq" id="WP_016390819.1">
    <property type="nucleotide sequence ID" value="NZ_KE646810.1"/>
</dbReference>
<dbReference type="SUPFAM" id="SSF51556">
    <property type="entry name" value="Metallo-dependent hydrolases"/>
    <property type="match status" value="1"/>
</dbReference>
<dbReference type="InterPro" id="IPR004722">
    <property type="entry name" value="DHOase"/>
</dbReference>
<comment type="caution">
    <text evidence="3">The sequence shown here is derived from an EMBL/GenBank/DDBJ whole genome shotgun (WGS) entry which is preliminary data.</text>
</comment>
<dbReference type="GO" id="GO:0006145">
    <property type="term" value="P:purine nucleobase catabolic process"/>
    <property type="evidence" value="ECO:0007669"/>
    <property type="project" value="TreeGrafter"/>
</dbReference>
<dbReference type="NCBIfam" id="TIGR00857">
    <property type="entry name" value="pyrC_multi"/>
    <property type="match status" value="1"/>
</dbReference>
<name>A0AB33YZ33_9GAMM</name>
<dbReference type="InterPro" id="IPR024403">
    <property type="entry name" value="DHOase_cat"/>
</dbReference>
<dbReference type="SUPFAM" id="SSF51338">
    <property type="entry name" value="Composite domain of metallo-dependent hydrolases"/>
    <property type="match status" value="1"/>
</dbReference>
<keyword evidence="4" id="KW-1185">Reference proteome</keyword>
<dbReference type="GO" id="GO:0004038">
    <property type="term" value="F:allantoinase activity"/>
    <property type="evidence" value="ECO:0007669"/>
    <property type="project" value="TreeGrafter"/>
</dbReference>
<dbReference type="Proteomes" id="UP000015462">
    <property type="component" value="Unassembled WGS sequence"/>
</dbReference>
<dbReference type="PANTHER" id="PTHR43668">
    <property type="entry name" value="ALLANTOINASE"/>
    <property type="match status" value="1"/>
</dbReference>
<evidence type="ECO:0000313" key="4">
    <source>
        <dbReference type="Proteomes" id="UP000015462"/>
    </source>
</evidence>
<dbReference type="GO" id="GO:0006221">
    <property type="term" value="P:pyrimidine nucleotide biosynthetic process"/>
    <property type="evidence" value="ECO:0007669"/>
    <property type="project" value="UniProtKB-KW"/>
</dbReference>
<sequence length="423" mass="44735">MNIHIKNGRVVDPANACDAVKDVYIANGQIQSVGEKPAGFVAQQSIDASNKWVLPGFVDLNASLREPGYEHKATIQSETKAAVSAGYTSICCLPDTQPVLDTPSVVQLILDKAALAGSAKVLPLGALTVGLQGKALSEMYALKKAGCVAVSQAPNNTIDNQILRRALQYASTHDLLVILKPEDISIKDDGCIHDGSVSSKLGLSGIPVSAETVAIAQMIELAEETGARIHLTGVSSARAVTMIARAQATNDAISADVHAYQLSLTEFDVGTFDANYHTSPPLRSVEDRDALVAGVAKGILSVSSGHRPHEAEAKQAPFPSTEPGISSLETVLPLMLTLVDEGILDLSQMVSRLTDGPSVTLGLATGRLSEGAPADLCIVDPDKTWLVDEEHWFSQGINTPYLGHQMKGKVTHTLVNGHLVFEE</sequence>
<accession>A0AB33YZ33</accession>
<dbReference type="PANTHER" id="PTHR43668:SF2">
    <property type="entry name" value="ALLANTOINASE"/>
    <property type="match status" value="1"/>
</dbReference>
<evidence type="ECO:0000256" key="1">
    <source>
        <dbReference type="ARBA" id="ARBA00022975"/>
    </source>
</evidence>